<evidence type="ECO:0000256" key="6">
    <source>
        <dbReference type="ARBA" id="ARBA00022660"/>
    </source>
</evidence>
<dbReference type="Gene3D" id="1.10.287.90">
    <property type="match status" value="1"/>
</dbReference>
<comment type="subunit">
    <text evidence="3">Component of the cytochrome c oxidase (complex IV, CIV), a multisubunit enzyme composed of a catalytic core of 3 subunits and several supernumerary subunits. The complex exists as a monomer or a dimer and forms supercomplexes (SCs) in the inner mitochondrial membrane with ubiquinol-cytochrome c oxidoreductase (cytochrome b-c1 complex, complex III, CIII).</text>
</comment>
<keyword evidence="15 18" id="KW-0496">Mitochondrion</keyword>
<evidence type="ECO:0000256" key="15">
    <source>
        <dbReference type="ARBA" id="ARBA00023128"/>
    </source>
</evidence>
<dbReference type="SUPFAM" id="SSF81464">
    <property type="entry name" value="Cytochrome c oxidase subunit II-like, transmembrane region"/>
    <property type="match status" value="1"/>
</dbReference>
<keyword evidence="12 18" id="KW-0249">Electron transport</keyword>
<comment type="function">
    <text evidence="18">Component of the cytochrome c oxidase, the last enzyme in the mitochondrial electron transport chain which drives oxidative phosphorylation. The respiratory chain contains 3 multisubunit complexes succinate dehydrogenase (complex II, CII), ubiquinol-cytochrome c oxidoreductase (cytochrome b-c1 complex, complex III, CIII) and cytochrome c oxidase (complex IV, CIV), that cooperate to transfer electrons derived from NADH and succinate to molecular oxygen, creating an electrochemical gradient over the inner membrane that drives transmembrane transport and the ATP synthase. Cytochrome c oxidase is the component of the respiratory chain that catalyzes the reduction of oxygen to water. Electrons originating from reduced cytochrome c in the intermembrane space (IMS) are transferred via the dinuclear copper A center (CU(A)) of subunit 2 and heme A of subunit 1 to the active site in subunit 1, a binuclear center (BNC) formed by heme A3 and copper B (CU(B)). The BNC reduces molecular oxygen to 2 water molecules using 4 electrons from cytochrome c in the IMS and 4 protons from the mitochondrial matrix.</text>
</comment>
<keyword evidence="5 18" id="KW-0813">Transport</keyword>
<comment type="subcellular location">
    <subcellularLocation>
        <location evidence="1 18">Mitochondrion inner membrane</location>
        <topology evidence="1 18">Multi-pass membrane protein</topology>
    </subcellularLocation>
</comment>
<dbReference type="InterPro" id="IPR034210">
    <property type="entry name" value="CcO_II_C"/>
</dbReference>
<dbReference type="Pfam" id="PF00116">
    <property type="entry name" value="COX2"/>
    <property type="match status" value="1"/>
</dbReference>
<evidence type="ECO:0000256" key="3">
    <source>
        <dbReference type="ARBA" id="ARBA00011164"/>
    </source>
</evidence>
<evidence type="ECO:0000256" key="13">
    <source>
        <dbReference type="ARBA" id="ARBA00022989"/>
    </source>
</evidence>
<evidence type="ECO:0000256" key="2">
    <source>
        <dbReference type="ARBA" id="ARBA00007866"/>
    </source>
</evidence>
<dbReference type="PANTHER" id="PTHR22888:SF9">
    <property type="entry name" value="CYTOCHROME C OXIDASE SUBUNIT 2"/>
    <property type="match status" value="1"/>
</dbReference>
<gene>
    <name evidence="22" type="primary">cox2</name>
</gene>
<evidence type="ECO:0000256" key="19">
    <source>
        <dbReference type="SAM" id="Phobius"/>
    </source>
</evidence>
<dbReference type="GO" id="GO:0004129">
    <property type="term" value="F:cytochrome-c oxidase activity"/>
    <property type="evidence" value="ECO:0007669"/>
    <property type="project" value="UniProtKB-EC"/>
</dbReference>
<feature type="domain" description="Cytochrome oxidase subunit II transmembrane region profile" evidence="21">
    <location>
        <begin position="1"/>
        <end position="91"/>
    </location>
</feature>
<dbReference type="InterPro" id="IPR002429">
    <property type="entry name" value="CcO_II-like_C"/>
</dbReference>
<keyword evidence="8 18" id="KW-0479">Metal-binding</keyword>
<dbReference type="GO" id="GO:0005743">
    <property type="term" value="C:mitochondrial inner membrane"/>
    <property type="evidence" value="ECO:0007669"/>
    <property type="project" value="UniProtKB-SubCell"/>
</dbReference>
<evidence type="ECO:0000256" key="16">
    <source>
        <dbReference type="ARBA" id="ARBA00023136"/>
    </source>
</evidence>
<evidence type="ECO:0000256" key="18">
    <source>
        <dbReference type="RuleBase" id="RU000457"/>
    </source>
</evidence>
<dbReference type="PROSITE" id="PS50857">
    <property type="entry name" value="COX2_CUA"/>
    <property type="match status" value="1"/>
</dbReference>
<dbReference type="InterPro" id="IPR045187">
    <property type="entry name" value="CcO_II"/>
</dbReference>
<dbReference type="PANTHER" id="PTHR22888">
    <property type="entry name" value="CYTOCHROME C OXIDASE, SUBUNIT II"/>
    <property type="match status" value="1"/>
</dbReference>
<dbReference type="AlphaFoldDB" id="A0AAU7VA90"/>
<keyword evidence="11" id="KW-1278">Translocase</keyword>
<dbReference type="Pfam" id="PF02790">
    <property type="entry name" value="COX2_TM"/>
    <property type="match status" value="1"/>
</dbReference>
<dbReference type="GO" id="GO:0005507">
    <property type="term" value="F:copper ion binding"/>
    <property type="evidence" value="ECO:0007669"/>
    <property type="project" value="InterPro"/>
</dbReference>
<evidence type="ECO:0000256" key="12">
    <source>
        <dbReference type="ARBA" id="ARBA00022982"/>
    </source>
</evidence>
<accession>A0AAU7VA90</accession>
<evidence type="ECO:0000256" key="4">
    <source>
        <dbReference type="ARBA" id="ARBA00015946"/>
    </source>
</evidence>
<keyword evidence="9 18" id="KW-0999">Mitochondrion inner membrane</keyword>
<keyword evidence="10" id="KW-0460">Magnesium</keyword>
<keyword evidence="7 18" id="KW-0812">Transmembrane</keyword>
<evidence type="ECO:0000313" key="22">
    <source>
        <dbReference type="EMBL" id="XBW44730.1"/>
    </source>
</evidence>
<dbReference type="InterPro" id="IPR036257">
    <property type="entry name" value="Cyt_c_oxidase_su2_TM_sf"/>
</dbReference>
<dbReference type="CDD" id="cd13912">
    <property type="entry name" value="CcO_II_C"/>
    <property type="match status" value="1"/>
</dbReference>
<comment type="catalytic activity">
    <reaction evidence="17">
        <text>4 Fe(II)-[cytochrome c] + O2 + 8 H(+)(in) = 4 Fe(III)-[cytochrome c] + 2 H2O + 4 H(+)(out)</text>
        <dbReference type="Rhea" id="RHEA:11436"/>
        <dbReference type="Rhea" id="RHEA-COMP:10350"/>
        <dbReference type="Rhea" id="RHEA-COMP:14399"/>
        <dbReference type="ChEBI" id="CHEBI:15377"/>
        <dbReference type="ChEBI" id="CHEBI:15378"/>
        <dbReference type="ChEBI" id="CHEBI:15379"/>
        <dbReference type="ChEBI" id="CHEBI:29033"/>
        <dbReference type="ChEBI" id="CHEBI:29034"/>
        <dbReference type="EC" id="7.1.1.9"/>
    </reaction>
    <physiologicalReaction direction="left-to-right" evidence="17">
        <dbReference type="Rhea" id="RHEA:11437"/>
    </physiologicalReaction>
</comment>
<evidence type="ECO:0000256" key="11">
    <source>
        <dbReference type="ARBA" id="ARBA00022967"/>
    </source>
</evidence>
<evidence type="ECO:0000256" key="5">
    <source>
        <dbReference type="ARBA" id="ARBA00022448"/>
    </source>
</evidence>
<organism evidence="22">
    <name type="scientific">Malostenopsocus sp. HN</name>
    <dbReference type="NCBI Taxonomy" id="3074936"/>
    <lineage>
        <taxon>Eukaryota</taxon>
        <taxon>Metazoa</taxon>
        <taxon>Ecdysozoa</taxon>
        <taxon>Arthropoda</taxon>
        <taxon>Hexapoda</taxon>
        <taxon>Insecta</taxon>
        <taxon>Pterygota</taxon>
        <taxon>Neoptera</taxon>
        <taxon>Paraneoptera</taxon>
        <taxon>Psocodea</taxon>
        <taxon>Psocomorpha</taxon>
        <taxon>Caeciliusetae</taxon>
        <taxon>Stenopsocidae</taxon>
        <taxon>Malostenopsocus</taxon>
    </lineage>
</organism>
<dbReference type="PRINTS" id="PR01166">
    <property type="entry name" value="CYCOXIDASEII"/>
</dbReference>
<evidence type="ECO:0000256" key="7">
    <source>
        <dbReference type="ARBA" id="ARBA00022692"/>
    </source>
</evidence>
<name>A0AAU7VA90_9NEOP</name>
<dbReference type="EMBL" id="OR608385">
    <property type="protein sequence ID" value="XBW44730.1"/>
    <property type="molecule type" value="Genomic_DNA"/>
</dbReference>
<dbReference type="FunFam" id="2.60.40.420:FF:000001">
    <property type="entry name" value="Cytochrome c oxidase subunit 2"/>
    <property type="match status" value="1"/>
</dbReference>
<feature type="domain" description="Cytochrome oxidase subunit II copper A binding" evidence="20">
    <location>
        <begin position="92"/>
        <end position="225"/>
    </location>
</feature>
<protein>
    <recommendedName>
        <fullName evidence="4 18">Cytochrome c oxidase subunit 2</fullName>
    </recommendedName>
</protein>
<keyword evidence="13 19" id="KW-1133">Transmembrane helix</keyword>
<dbReference type="GO" id="GO:0042773">
    <property type="term" value="P:ATP synthesis coupled electron transport"/>
    <property type="evidence" value="ECO:0007669"/>
    <property type="project" value="TreeGrafter"/>
</dbReference>
<dbReference type="SUPFAM" id="SSF49503">
    <property type="entry name" value="Cupredoxins"/>
    <property type="match status" value="1"/>
</dbReference>
<evidence type="ECO:0000256" key="9">
    <source>
        <dbReference type="ARBA" id="ARBA00022792"/>
    </source>
</evidence>
<evidence type="ECO:0000256" key="17">
    <source>
        <dbReference type="ARBA" id="ARBA00049512"/>
    </source>
</evidence>
<dbReference type="PROSITE" id="PS50999">
    <property type="entry name" value="COX2_TM"/>
    <property type="match status" value="1"/>
</dbReference>
<keyword evidence="14 18" id="KW-0186">Copper</keyword>
<geneLocation type="mitochondrion" evidence="22"/>
<keyword evidence="6 18" id="KW-0679">Respiratory chain</keyword>
<evidence type="ECO:0000256" key="10">
    <source>
        <dbReference type="ARBA" id="ARBA00022842"/>
    </source>
</evidence>
<feature type="transmembrane region" description="Helical" evidence="19">
    <location>
        <begin position="26"/>
        <end position="43"/>
    </location>
</feature>
<keyword evidence="16 18" id="KW-0472">Membrane</keyword>
<evidence type="ECO:0000259" key="20">
    <source>
        <dbReference type="PROSITE" id="PS50857"/>
    </source>
</evidence>
<comment type="similarity">
    <text evidence="2 18">Belongs to the cytochrome c oxidase subunit 2 family.</text>
</comment>
<reference evidence="22" key="1">
    <citation type="journal article" date="2024" name="Arthropod Syst Phylogeny">
        <title>Systematic revision and molecular phylogenetics refine the generic classification of the bark louse family Stenopsocidae (Insecta: Psocodea: Psocomorpha).</title>
        <authorList>
            <person name="Liang F."/>
            <person name="Liu X."/>
        </authorList>
    </citation>
    <scope>NUCLEOTIDE SEQUENCE</scope>
</reference>
<evidence type="ECO:0000256" key="14">
    <source>
        <dbReference type="ARBA" id="ARBA00023008"/>
    </source>
</evidence>
<sequence length="228" mass="26175">MATWSKLNLQESASPLMEQLNFFHDHSIMILLMITTTISYLMISMTVNKITNRFLLENQLIELIWTIIPGVILVFIALPSLRILYLLDETITPSLTIKTIGHQWYWSYEYSDFMNIEFDSYMIPTQETELNSFRLLEVNNRLVIPLNTQTRILVTAADVLHSWAMPALGIKVDANPGRINQTSFLIKYPGLFFGQCSEICGSVHSFMPIVIESTSKNSFVNWLNSNID</sequence>
<dbReference type="PROSITE" id="PS00078">
    <property type="entry name" value="COX2"/>
    <property type="match status" value="1"/>
</dbReference>
<dbReference type="InterPro" id="IPR001505">
    <property type="entry name" value="Copper_CuA"/>
</dbReference>
<evidence type="ECO:0000259" key="21">
    <source>
        <dbReference type="PROSITE" id="PS50999"/>
    </source>
</evidence>
<proteinExistence type="inferred from homology"/>
<dbReference type="Gene3D" id="2.60.40.420">
    <property type="entry name" value="Cupredoxins - blue copper proteins"/>
    <property type="match status" value="1"/>
</dbReference>
<comment type="cofactor">
    <cofactor evidence="18">
        <name>Cu cation</name>
        <dbReference type="ChEBI" id="CHEBI:23378"/>
    </cofactor>
    <text evidence="18">Binds a copper A center.</text>
</comment>
<evidence type="ECO:0000256" key="1">
    <source>
        <dbReference type="ARBA" id="ARBA00004448"/>
    </source>
</evidence>
<dbReference type="InterPro" id="IPR008972">
    <property type="entry name" value="Cupredoxin"/>
</dbReference>
<feature type="transmembrane region" description="Helical" evidence="19">
    <location>
        <begin position="63"/>
        <end position="87"/>
    </location>
</feature>
<evidence type="ECO:0000256" key="8">
    <source>
        <dbReference type="ARBA" id="ARBA00022723"/>
    </source>
</evidence>
<dbReference type="InterPro" id="IPR011759">
    <property type="entry name" value="Cyt_c_oxidase_su2_TM_dom"/>
</dbReference>